<dbReference type="Pfam" id="PF14082">
    <property type="entry name" value="SduA_C"/>
    <property type="match status" value="1"/>
</dbReference>
<feature type="domain" description="Shedu protein SduA C-terminal" evidence="1">
    <location>
        <begin position="38"/>
        <end position="200"/>
    </location>
</feature>
<dbReference type="AlphaFoldDB" id="A0AA42WUW6"/>
<evidence type="ECO:0000313" key="3">
    <source>
        <dbReference type="Proteomes" id="UP001162318"/>
    </source>
</evidence>
<comment type="caution">
    <text evidence="2">The sequence shown here is derived from an EMBL/GenBank/DDBJ whole genome shotgun (WGS) entry which is preliminary data.</text>
</comment>
<gene>
    <name evidence="2" type="ORF">N5J77_06160</name>
</gene>
<dbReference type="RefSeq" id="WP_082733557.1">
    <property type="nucleotide sequence ID" value="NZ_JAOCKX010000006.1"/>
</dbReference>
<dbReference type="EMBL" id="JAOCKX010000006">
    <property type="protein sequence ID" value="MDH2130702.1"/>
    <property type="molecule type" value="Genomic_DNA"/>
</dbReference>
<reference evidence="2" key="1">
    <citation type="submission" date="2022-09" db="EMBL/GenBank/DDBJ databases">
        <title>Intensive care unit water sources are persistently colonized with multi-drug resistant bacteria and are the site of extensive horizontal gene transfer of antibiotic resistance genes.</title>
        <authorList>
            <person name="Diorio-Toth L."/>
        </authorList>
    </citation>
    <scope>NUCLEOTIDE SEQUENCE</scope>
    <source>
        <strain evidence="2">GD03659</strain>
    </source>
</reference>
<evidence type="ECO:0000313" key="2">
    <source>
        <dbReference type="EMBL" id="MDH2130702.1"/>
    </source>
</evidence>
<dbReference type="Proteomes" id="UP001162318">
    <property type="component" value="Unassembled WGS sequence"/>
</dbReference>
<dbReference type="InterPro" id="IPR025359">
    <property type="entry name" value="SduA_C"/>
</dbReference>
<sequence length="286" mass="33054">MFEKRYTIIPDAPRPMAGDDYADYLKVAWLALLNGNPSECEVQEFLERHPAMIPGAFSVVGGPSGHAPFPDAVISQPELYGYQRRRPDFMWISKNSLALNPVLIEIEAPNKKMFRKDGTPTAEFTQAKNQLLEWKAWFSKPENQIAFLRDYGVPFHRLKLDPQYVLIYGRRSEYEGNEQLTRLRSEQMGANEVLMSFDRLHFDGNSDQFASVRHTPSGYEVLHVPPTLWLGPTMFSYDERPNGLHEAVGNNPFISPDRKQFMMERISYWEEVNSKRRGIYSNADRE</sequence>
<accession>A0AA42WUW6</accession>
<name>A0AA42WUW6_SPHYA</name>
<proteinExistence type="predicted"/>
<organism evidence="2 3">
    <name type="scientific">Sphingobium yanoikuyae</name>
    <name type="common">Sphingomonas yanoikuyae</name>
    <dbReference type="NCBI Taxonomy" id="13690"/>
    <lineage>
        <taxon>Bacteria</taxon>
        <taxon>Pseudomonadati</taxon>
        <taxon>Pseudomonadota</taxon>
        <taxon>Alphaproteobacteria</taxon>
        <taxon>Sphingomonadales</taxon>
        <taxon>Sphingomonadaceae</taxon>
        <taxon>Sphingobium</taxon>
    </lineage>
</organism>
<protein>
    <submittedName>
        <fullName evidence="2">DUF4263 domain-containing protein</fullName>
    </submittedName>
</protein>
<evidence type="ECO:0000259" key="1">
    <source>
        <dbReference type="Pfam" id="PF14082"/>
    </source>
</evidence>